<evidence type="ECO:0000256" key="2">
    <source>
        <dbReference type="ARBA" id="ARBA00005755"/>
    </source>
</evidence>
<evidence type="ECO:0000256" key="7">
    <source>
        <dbReference type="ARBA" id="ARBA00022723"/>
    </source>
</evidence>
<dbReference type="InterPro" id="IPR012337">
    <property type="entry name" value="RNaseH-like_sf"/>
</dbReference>
<evidence type="ECO:0000256" key="4">
    <source>
        <dbReference type="ARBA" id="ARBA00022679"/>
    </source>
</evidence>
<evidence type="ECO:0000259" key="16">
    <source>
        <dbReference type="SMART" id="SM01159"/>
    </source>
</evidence>
<evidence type="ECO:0000256" key="1">
    <source>
        <dbReference type="ARBA" id="ARBA00004123"/>
    </source>
</evidence>
<dbReference type="Gene3D" id="3.30.420.10">
    <property type="entry name" value="Ribonuclease H-like superfamily/Ribonuclease H"/>
    <property type="match status" value="1"/>
</dbReference>
<dbReference type="Gene3D" id="1.10.132.60">
    <property type="entry name" value="DNA polymerase family B, C-terminal domain"/>
    <property type="match status" value="1"/>
</dbReference>
<dbReference type="EMBL" id="OZ021735">
    <property type="protein sequence ID" value="CAK9308732.1"/>
    <property type="molecule type" value="Genomic_DNA"/>
</dbReference>
<accession>A0ABP0XKP9</accession>
<dbReference type="SMART" id="SM01159">
    <property type="entry name" value="DUF1744"/>
    <property type="match status" value="1"/>
</dbReference>
<reference evidence="17 18" key="1">
    <citation type="submission" date="2024-03" db="EMBL/GenBank/DDBJ databases">
        <authorList>
            <person name="Gkanogiannis A."/>
            <person name="Becerra Lopez-Lavalle L."/>
        </authorList>
    </citation>
    <scope>NUCLEOTIDE SEQUENCE [LARGE SCALE GENOMIC DNA]</scope>
</reference>
<dbReference type="EC" id="2.7.7.7" evidence="15"/>
<evidence type="ECO:0000256" key="8">
    <source>
        <dbReference type="ARBA" id="ARBA00022771"/>
    </source>
</evidence>
<dbReference type="SUPFAM" id="SSF56672">
    <property type="entry name" value="DNA/RNA polymerases"/>
    <property type="match status" value="1"/>
</dbReference>
<keyword evidence="7 15" id="KW-0479">Metal-binding</keyword>
<comment type="function">
    <text evidence="15">DNA polymerase II participates in chromosomal DNA replication.</text>
</comment>
<dbReference type="Pfam" id="PF22634">
    <property type="entry name" value="POL2_thumb"/>
    <property type="match status" value="1"/>
</dbReference>
<dbReference type="PANTHER" id="PTHR10670">
    <property type="entry name" value="DNA POLYMERASE EPSILON CATALYTIC SUBUNIT A"/>
    <property type="match status" value="1"/>
</dbReference>
<protein>
    <recommendedName>
        <fullName evidence="15">DNA polymerase epsilon catalytic subunit</fullName>
        <ecNumber evidence="15">2.7.7.7</ecNumber>
    </recommendedName>
</protein>
<feature type="domain" description="DNA polymerase epsilon catalytic subunit A C-terminal" evidence="16">
    <location>
        <begin position="1600"/>
        <end position="1965"/>
    </location>
</feature>
<dbReference type="InterPro" id="IPR006172">
    <property type="entry name" value="DNA-dir_DNA_pol_B"/>
</dbReference>
<dbReference type="InterPro" id="IPR055191">
    <property type="entry name" value="POL2_thumb"/>
</dbReference>
<dbReference type="InterPro" id="IPR054475">
    <property type="entry name" value="Znf-DPOE"/>
</dbReference>
<dbReference type="Pfam" id="PF23250">
    <property type="entry name" value="zf_DPOE_2"/>
    <property type="match status" value="1"/>
</dbReference>
<gene>
    <name evidence="17" type="ORF">CITCOLO1_LOCUS247</name>
</gene>
<keyword evidence="14 15" id="KW-0539">Nucleus</keyword>
<keyword evidence="3 15" id="KW-0004">4Fe-4S</keyword>
<dbReference type="CDD" id="cd05535">
    <property type="entry name" value="POLBc_epsilon"/>
    <property type="match status" value="1"/>
</dbReference>
<dbReference type="InterPro" id="IPR043502">
    <property type="entry name" value="DNA/RNA_pol_sf"/>
</dbReference>
<evidence type="ECO:0000256" key="11">
    <source>
        <dbReference type="ARBA" id="ARBA00023004"/>
    </source>
</evidence>
<name>A0ABP0XKP9_9ROSI</name>
<dbReference type="InterPro" id="IPR042087">
    <property type="entry name" value="DNA_pol_B_thumb"/>
</dbReference>
<dbReference type="Pfam" id="PF08490">
    <property type="entry name" value="DUF1744"/>
    <property type="match status" value="1"/>
</dbReference>
<organism evidence="17 18">
    <name type="scientific">Citrullus colocynthis</name>
    <name type="common">colocynth</name>
    <dbReference type="NCBI Taxonomy" id="252529"/>
    <lineage>
        <taxon>Eukaryota</taxon>
        <taxon>Viridiplantae</taxon>
        <taxon>Streptophyta</taxon>
        <taxon>Embryophyta</taxon>
        <taxon>Tracheophyta</taxon>
        <taxon>Spermatophyta</taxon>
        <taxon>Magnoliopsida</taxon>
        <taxon>eudicotyledons</taxon>
        <taxon>Gunneridae</taxon>
        <taxon>Pentapetalae</taxon>
        <taxon>rosids</taxon>
        <taxon>fabids</taxon>
        <taxon>Cucurbitales</taxon>
        <taxon>Cucurbitaceae</taxon>
        <taxon>Benincaseae</taxon>
        <taxon>Citrullus</taxon>
    </lineage>
</organism>
<evidence type="ECO:0000256" key="13">
    <source>
        <dbReference type="ARBA" id="ARBA00023125"/>
    </source>
</evidence>
<evidence type="ECO:0000256" key="3">
    <source>
        <dbReference type="ARBA" id="ARBA00022485"/>
    </source>
</evidence>
<dbReference type="PANTHER" id="PTHR10670:SF0">
    <property type="entry name" value="DNA POLYMERASE EPSILON CATALYTIC SUBUNIT A"/>
    <property type="match status" value="1"/>
</dbReference>
<evidence type="ECO:0000313" key="18">
    <source>
        <dbReference type="Proteomes" id="UP001642487"/>
    </source>
</evidence>
<evidence type="ECO:0000256" key="10">
    <source>
        <dbReference type="ARBA" id="ARBA00022932"/>
    </source>
</evidence>
<dbReference type="CDD" id="cd05779">
    <property type="entry name" value="DNA_polB_epsilon_exo"/>
    <property type="match status" value="1"/>
</dbReference>
<evidence type="ECO:0000313" key="17">
    <source>
        <dbReference type="EMBL" id="CAK9308732.1"/>
    </source>
</evidence>
<comment type="catalytic activity">
    <reaction evidence="15">
        <text>DNA(n) + a 2'-deoxyribonucleoside 5'-triphosphate = DNA(n+1) + diphosphate</text>
        <dbReference type="Rhea" id="RHEA:22508"/>
        <dbReference type="Rhea" id="RHEA-COMP:17339"/>
        <dbReference type="Rhea" id="RHEA-COMP:17340"/>
        <dbReference type="ChEBI" id="CHEBI:33019"/>
        <dbReference type="ChEBI" id="CHEBI:61560"/>
        <dbReference type="ChEBI" id="CHEBI:173112"/>
        <dbReference type="EC" id="2.7.7.7"/>
    </reaction>
</comment>
<keyword evidence="4 15" id="KW-0808">Transferase</keyword>
<keyword evidence="6 15" id="KW-0235">DNA replication</keyword>
<evidence type="ECO:0000256" key="5">
    <source>
        <dbReference type="ARBA" id="ARBA00022695"/>
    </source>
</evidence>
<dbReference type="InterPro" id="IPR029703">
    <property type="entry name" value="POL2"/>
</dbReference>
<keyword evidence="13 15" id="KW-0238">DNA-binding</keyword>
<sequence>MQKTHIKIFHEKDSLLPSSLQFLSFGALVIISSSSYGFSTLSFDSESFNSLNYYFNGFFSSLRLLLSSSASSSTLSLFFLLIGEWRMTNQLRSSVNRRRDFTDKYKWKKQRIIQSAEEEIESKFGFNLFSEGDKRLGWLLTFTPSSCKDEDTEKVYSCIDLYFVTQDGSSFKSKYKFRPYFYAATKDKMETDVEDYLRRRYKGQIADIEILEKEDLDLSNHLSGLHKAYLKLSFDAVQELMNVKSELLHVVESNREKSDAAEAYDSILFGKREQRSQDFLECIVDLREYDVPYHVRFAIDHDLRCGQWYDVSVSSTGITLEKRNDLLQRAEVRICAFDIETTKLPLKFPDAEYDMIMMISYMVDGQGYLIINRECVGEDIENLEYTPKPEYEGFFKVSNVKNELELLKLWFAHMRELKPGIYVTYNGDYFDWPFLESRTANHGLKMSDEVGFQCDKNQGECRSKFACHLDCFAWVKRDSYLPQGSHGLKAVTKAKLGYDPLEVNPEDMVRFAKEKPQMMASYSVSDAVATYYLYMTYVHPFIFSLATIIPMSPDEVLRKGSGTLCEMLLMVQAYKANVVCPNKHQSDPEKFHNNRLLESETYIGGHVECLESGVFRSDLPTSFRLDSSAYDQLINNLDRDLQYAIQVEGKMDLESVSNYSDVKNAIMEKLIRLRDEPMREECPLIYHLDVAAMYPNIILTNRLQPPSVVTDEVCTACDFNRPGKTCLRKLKWVWRGEVFMAKRSDYYHLKRQIESEFVDSGNVRVSKQFFELPKLEQQAKLKERLKKYCQKAYKRVLDPVTEVREAGICMRENSFYIDTVRSFRDRRYEYKGLNKVWKGKLSEAKASGNSIKIQEAQDMVVLYDSLQLAHKCILNSFYGYVMRKGARWYSMEMAGVVTYTGAKIIQNAHLLIKKIGKPLELDTDGIWCALPGSFPENFTFKTKDLKKLTISYPCVMLNVDVAKNNTNDQYQILVDPVRKIYETRSECSIEFEVDGPYKAMILPASKEEGILIKKRYAVFNDDGTLAELKGFEIKRRGELKLIKVFQAELFDKFLHGSTLEECYSVVASVANRWLDLLDSQGKDIADSELLDYISESSTMSKSLADYGEQKSCAVTTAKRLADFLGDTMVRDKGLRCQYIVACEPKGTPVSERAVPVAIFETDQEIMKFYVRKWCKISSEVGIRSIIDWSYYKQRLSSAIQKIITIPAAMQKVSNPVPRVVHPDWLHKKVREKDDKFCQLKIVHMFASSRGKYSENNGGASSSKHVMNSENSDDIEDFQKKTSATNGPKPVVRSYNVTAMKHSVTKDSQVDSMMQEKCKGVGCDPSSPLHFKDIDRNVDYHGWLEMKKRKWRNILDKRKKQRLVDLRTPLPANGVPWELNYAMNDKEALGITGVGLYFKRHKKSITHCHWQILQLVHSSQSGQYFAWAVVEGVMLKIPITVPRVFYINSKLPITEGFVGRRVNKTLPHGTHIYNLYEVVTDEGEFRTQSNKLAALLADPEVEGIYESKVSLEFKSILQIGCVCKVDKTAKIRNIQDGWSLDELQMKTTTECSYLEKLTSFFYVYNSISEGGDIYITYFPATKFILVVVVTSYRNKDLSSNFLERKFCEACQMLSGQSQPPKSGIAYKVDYVVNIKEAEVILQKSITEYRSTNRGPTVAIIESPNVQLLKSVVKVLDDFPCLNIPYDAHHSQYQFLGWQQKAAEIGMRQCANSSRWLNNRISLARYAHVPLGNIEPDWKIFTADIFFSRALHDQQQVLWISDDGVPDIGGNNFEDVCLVDEVQQPIRNCSGAYRKFSVELKIHHLAVNALLKSNQVNEMEGGGFDEAESYAPAFPVLKQLIQRCLADVATSGNVYADEILLHLYRWICSPQSRLHDPALHRLLHKAMQKVFALLLAALRKLGATIIFANFSKVVIDTGKSDLSAAKAYCDSLLKTLQTRDLFEWIELIPVQFWHYLLFMDQYNYGGISAKDNEITDAKSQVKILSNWKIAEYLPKKIQDCFITIISQFIYIPWIFATKQAVARVSLQQADTCTPSFESQVTEHLKEQLSSYFSNHLFGIVDDILHKQPSDSVHKEDAALKFINYVCAALELDQNVRDDVRKMKKNLLKYMHVKEFAPEAQFSYPCTSFILPNVFCSYCNDCRDLDLCRDSDLQAQEWRCGVAECGQPYNQELIENALIQIVMQRERAYHVQDLVCGRCKQVKAAHLWEQCACAGTFQCKKDAKEFLSSMRILLEVATRQKFQLLQELISTILLND</sequence>
<keyword evidence="12 15" id="KW-0411">Iron-sulfur</keyword>
<dbReference type="InterPro" id="IPR023211">
    <property type="entry name" value="DNA_pol_palm_dom_sf"/>
</dbReference>
<keyword evidence="11 15" id="KW-0408">Iron</keyword>
<evidence type="ECO:0000256" key="12">
    <source>
        <dbReference type="ARBA" id="ARBA00023014"/>
    </source>
</evidence>
<dbReference type="Gene3D" id="3.90.1600.10">
    <property type="entry name" value="Palm domain of DNA polymerase"/>
    <property type="match status" value="1"/>
</dbReference>
<dbReference type="SUPFAM" id="SSF53098">
    <property type="entry name" value="Ribonuclease H-like"/>
    <property type="match status" value="1"/>
</dbReference>
<dbReference type="Gene3D" id="3.30.342.10">
    <property type="entry name" value="DNA Polymerase, chain B, domain 1"/>
    <property type="match status" value="1"/>
</dbReference>
<comment type="subcellular location">
    <subcellularLocation>
        <location evidence="1 15">Nucleus</location>
    </subcellularLocation>
</comment>
<evidence type="ECO:0000256" key="14">
    <source>
        <dbReference type="ARBA" id="ARBA00023242"/>
    </source>
</evidence>
<dbReference type="SMART" id="SM00486">
    <property type="entry name" value="POLBc"/>
    <property type="match status" value="1"/>
</dbReference>
<dbReference type="InterPro" id="IPR006133">
    <property type="entry name" value="DNA-dir_DNA_pol_B_exonuc"/>
</dbReference>
<dbReference type="Pfam" id="PF03104">
    <property type="entry name" value="DNA_pol_B_exo1"/>
    <property type="match status" value="1"/>
</dbReference>
<evidence type="ECO:0000256" key="6">
    <source>
        <dbReference type="ARBA" id="ARBA00022705"/>
    </source>
</evidence>
<keyword evidence="10 15" id="KW-0239">DNA-directed DNA polymerase</keyword>
<dbReference type="Pfam" id="PF22912">
    <property type="entry name" value="zf-DPOE"/>
    <property type="match status" value="1"/>
</dbReference>
<dbReference type="InterPro" id="IPR013697">
    <property type="entry name" value="DNA_pol_e_suA_C"/>
</dbReference>
<evidence type="ECO:0000256" key="9">
    <source>
        <dbReference type="ARBA" id="ARBA00022833"/>
    </source>
</evidence>
<keyword evidence="5 15" id="KW-0548">Nucleotidyltransferase</keyword>
<keyword evidence="9 15" id="KW-0862">Zinc</keyword>
<keyword evidence="8 15" id="KW-0863">Zinc-finger</keyword>
<comment type="similarity">
    <text evidence="2 15">Belongs to the DNA polymerase type-B family.</text>
</comment>
<keyword evidence="18" id="KW-1185">Reference proteome</keyword>
<dbReference type="Proteomes" id="UP001642487">
    <property type="component" value="Chromosome 1"/>
</dbReference>
<comment type="cofactor">
    <cofactor evidence="15">
        <name>[4Fe-4S] cluster</name>
        <dbReference type="ChEBI" id="CHEBI:49883"/>
    </cofactor>
</comment>
<evidence type="ECO:0000256" key="15">
    <source>
        <dbReference type="RuleBase" id="RU365029"/>
    </source>
</evidence>
<proteinExistence type="inferred from homology"/>
<dbReference type="InterPro" id="IPR036397">
    <property type="entry name" value="RNaseH_sf"/>
</dbReference>